<dbReference type="GO" id="GO:0005506">
    <property type="term" value="F:iron ion binding"/>
    <property type="evidence" value="ECO:0007669"/>
    <property type="project" value="UniProtKB-ARBA"/>
</dbReference>
<dbReference type="PANTHER" id="PTHR20883:SF48">
    <property type="entry name" value="ECTOINE DIOXYGENASE"/>
    <property type="match status" value="1"/>
</dbReference>
<dbReference type="SUPFAM" id="SSF51197">
    <property type="entry name" value="Clavaminate synthase-like"/>
    <property type="match status" value="1"/>
</dbReference>
<accession>A0A0J7Y3V3</accession>
<dbReference type="AlphaFoldDB" id="A0A0J7Y3V3"/>
<feature type="region of interest" description="Disordered" evidence="2">
    <location>
        <begin position="310"/>
        <end position="343"/>
    </location>
</feature>
<evidence type="ECO:0000313" key="3">
    <source>
        <dbReference type="EMBL" id="KMS58372.1"/>
    </source>
</evidence>
<dbReference type="Proteomes" id="UP000052232">
    <property type="component" value="Unassembled WGS sequence"/>
</dbReference>
<evidence type="ECO:0000256" key="2">
    <source>
        <dbReference type="SAM" id="MobiDB-lite"/>
    </source>
</evidence>
<sequence length="366" mass="40763">MQEEVPSFHSKYGGLWIDRSDWQQEIQARGLNLQQKAQVEKFASDGYIILEGAASHELVDAFQQRIETSFRDGNSDIIYQSHRDYITKRLDHPADRMGGRVLDAFVALPQALDLFHVPALFDFLRLIFDADPLLFQSLSFDQGSQQGLHQDTAYVVVQQPLQLAACWIALEDVQPGSGELFYAPGSHRLPDWNFGGDRKHWSMDEDGQETHNLWGAHLVENAQKSAKGVECFLAKKGDILVWHADLAHGGSAITNPQLTRQSLVGHFCPQTTEPYFFSTHPHLAKVRFHKGLGYCSQHYNFAEMDAANVGGDNESVEGDDPSTMSGDVAGSVNREPPAPVPADALNWKRRLARGFRQLVGGRARGG</sequence>
<dbReference type="EMBL" id="JACT01000001">
    <property type="protein sequence ID" value="KMS58372.1"/>
    <property type="molecule type" value="Genomic_DNA"/>
</dbReference>
<dbReference type="RefSeq" id="WP_066602956.1">
    <property type="nucleotide sequence ID" value="NZ_KQ130434.1"/>
</dbReference>
<dbReference type="InterPro" id="IPR008775">
    <property type="entry name" value="Phytyl_CoA_dOase-like"/>
</dbReference>
<comment type="cofactor">
    <cofactor evidence="1">
        <name>Fe(2+)</name>
        <dbReference type="ChEBI" id="CHEBI:29033"/>
    </cofactor>
</comment>
<dbReference type="Gene3D" id="2.60.120.620">
    <property type="entry name" value="q2cbj1_9rhob like domain"/>
    <property type="match status" value="1"/>
</dbReference>
<evidence type="ECO:0000313" key="4">
    <source>
        <dbReference type="Proteomes" id="UP000052232"/>
    </source>
</evidence>
<proteinExistence type="predicted"/>
<gene>
    <name evidence="3" type="ORF">V473_09730</name>
</gene>
<organism evidence="3 4">
    <name type="scientific">Sphingobium cupriresistens LL01</name>
    <dbReference type="NCBI Taxonomy" id="1420583"/>
    <lineage>
        <taxon>Bacteria</taxon>
        <taxon>Pseudomonadati</taxon>
        <taxon>Pseudomonadota</taxon>
        <taxon>Alphaproteobacteria</taxon>
        <taxon>Sphingomonadales</taxon>
        <taxon>Sphingomonadaceae</taxon>
        <taxon>Sphingobium</taxon>
    </lineage>
</organism>
<protein>
    <submittedName>
        <fullName evidence="3">Phytanoyl-CoA dioxygenase</fullName>
    </submittedName>
</protein>
<keyword evidence="3" id="KW-0223">Dioxygenase</keyword>
<dbReference type="Pfam" id="PF05721">
    <property type="entry name" value="PhyH"/>
    <property type="match status" value="1"/>
</dbReference>
<name>A0A0J7Y3V3_9SPHN</name>
<dbReference type="STRING" id="1420583.V473_09730"/>
<keyword evidence="3" id="KW-0560">Oxidoreductase</keyword>
<evidence type="ECO:0000256" key="1">
    <source>
        <dbReference type="ARBA" id="ARBA00001954"/>
    </source>
</evidence>
<reference evidence="3 4" key="1">
    <citation type="journal article" date="2015" name="G3 (Bethesda)">
        <title>Insights into Ongoing Evolution of the Hexachlorocyclohexane Catabolic Pathway from Comparative Genomics of Ten Sphingomonadaceae Strains.</title>
        <authorList>
            <person name="Pearce S.L."/>
            <person name="Oakeshott J.G."/>
            <person name="Pandey G."/>
        </authorList>
    </citation>
    <scope>NUCLEOTIDE SEQUENCE [LARGE SCALE GENOMIC DNA]</scope>
    <source>
        <strain evidence="3 4">LL01</strain>
    </source>
</reference>
<dbReference type="PANTHER" id="PTHR20883">
    <property type="entry name" value="PHYTANOYL-COA DIOXYGENASE DOMAIN CONTAINING 1"/>
    <property type="match status" value="1"/>
</dbReference>
<comment type="caution">
    <text evidence="3">The sequence shown here is derived from an EMBL/GenBank/DDBJ whole genome shotgun (WGS) entry which is preliminary data.</text>
</comment>
<dbReference type="PATRIC" id="fig|1420583.3.peg.1955"/>
<keyword evidence="4" id="KW-1185">Reference proteome</keyword>
<dbReference type="GO" id="GO:0016706">
    <property type="term" value="F:2-oxoglutarate-dependent dioxygenase activity"/>
    <property type="evidence" value="ECO:0007669"/>
    <property type="project" value="UniProtKB-ARBA"/>
</dbReference>